<evidence type="ECO:0000256" key="1">
    <source>
        <dbReference type="ARBA" id="ARBA00007261"/>
    </source>
</evidence>
<name>A0A1I5ZPS8_HYMAR</name>
<evidence type="ECO:0000256" key="2">
    <source>
        <dbReference type="SAM" id="SignalP"/>
    </source>
</evidence>
<dbReference type="Pfam" id="PF00675">
    <property type="entry name" value="Peptidase_M16"/>
    <property type="match status" value="2"/>
</dbReference>
<proteinExistence type="inferred from homology"/>
<evidence type="ECO:0000259" key="3">
    <source>
        <dbReference type="Pfam" id="PF00675"/>
    </source>
</evidence>
<feature type="domain" description="Peptidase M16 N-terminal" evidence="3">
    <location>
        <begin position="539"/>
        <end position="662"/>
    </location>
</feature>
<keyword evidence="6" id="KW-1185">Reference proteome</keyword>
<dbReference type="InterPro" id="IPR011249">
    <property type="entry name" value="Metalloenz_LuxS/M16"/>
</dbReference>
<feature type="domain" description="Peptidase M16 C-terminal" evidence="4">
    <location>
        <begin position="229"/>
        <end position="403"/>
    </location>
</feature>
<dbReference type="PANTHER" id="PTHR11851:SF49">
    <property type="entry name" value="MITOCHONDRIAL-PROCESSING PEPTIDASE SUBUNIT ALPHA"/>
    <property type="match status" value="1"/>
</dbReference>
<accession>A0A1I5ZPS8</accession>
<dbReference type="RefSeq" id="WP_092675381.1">
    <property type="nucleotide sequence ID" value="NZ_FOXS01000004.1"/>
</dbReference>
<keyword evidence="5" id="KW-0378">Hydrolase</keyword>
<dbReference type="GO" id="GO:0046872">
    <property type="term" value="F:metal ion binding"/>
    <property type="evidence" value="ECO:0007669"/>
    <property type="project" value="InterPro"/>
</dbReference>
<dbReference type="OrthoDB" id="9811314at2"/>
<reference evidence="6" key="1">
    <citation type="submission" date="2016-10" db="EMBL/GenBank/DDBJ databases">
        <authorList>
            <person name="Varghese N."/>
            <person name="Submissions S."/>
        </authorList>
    </citation>
    <scope>NUCLEOTIDE SEQUENCE [LARGE SCALE GENOMIC DNA]</scope>
    <source>
        <strain evidence="6">OR362-8,ATCC BAA-1266,JCM 13504</strain>
    </source>
</reference>
<feature type="signal peptide" evidence="2">
    <location>
        <begin position="1"/>
        <end position="20"/>
    </location>
</feature>
<dbReference type="InterPro" id="IPR007863">
    <property type="entry name" value="Peptidase_M16_C"/>
</dbReference>
<dbReference type="InterPro" id="IPR050361">
    <property type="entry name" value="MPP/UQCRC_Complex"/>
</dbReference>
<dbReference type="Gene3D" id="3.30.830.10">
    <property type="entry name" value="Metalloenzyme, LuxS/M16 peptidase-like"/>
    <property type="match status" value="4"/>
</dbReference>
<dbReference type="STRING" id="1227077.SAMN04515668_3099"/>
<evidence type="ECO:0000259" key="4">
    <source>
        <dbReference type="Pfam" id="PF05193"/>
    </source>
</evidence>
<dbReference type="AlphaFoldDB" id="A0A1I5ZPS8"/>
<feature type="domain" description="Peptidase M16 N-terminal" evidence="3">
    <location>
        <begin position="73"/>
        <end position="189"/>
    </location>
</feature>
<dbReference type="GO" id="GO:0006508">
    <property type="term" value="P:proteolysis"/>
    <property type="evidence" value="ECO:0007669"/>
    <property type="project" value="UniProtKB-KW"/>
</dbReference>
<feature type="domain" description="Peptidase M16 C-terminal" evidence="4">
    <location>
        <begin position="694"/>
        <end position="868"/>
    </location>
</feature>
<dbReference type="SUPFAM" id="SSF63411">
    <property type="entry name" value="LuxS/MPP-like metallohydrolase"/>
    <property type="match status" value="4"/>
</dbReference>
<protein>
    <submittedName>
        <fullName evidence="5">Zinc protease</fullName>
    </submittedName>
</protein>
<organism evidence="5 6">
    <name type="scientific">Hymenobacter arizonensis</name>
    <name type="common">Siccationidurans arizonensis</name>
    <dbReference type="NCBI Taxonomy" id="1227077"/>
    <lineage>
        <taxon>Bacteria</taxon>
        <taxon>Pseudomonadati</taxon>
        <taxon>Bacteroidota</taxon>
        <taxon>Cytophagia</taxon>
        <taxon>Cytophagales</taxon>
        <taxon>Hymenobacteraceae</taxon>
        <taxon>Hymenobacter</taxon>
    </lineage>
</organism>
<gene>
    <name evidence="5" type="ORF">SAMN04515668_3099</name>
</gene>
<feature type="chain" id="PRO_5011670964" evidence="2">
    <location>
        <begin position="21"/>
        <end position="997"/>
    </location>
</feature>
<dbReference type="Pfam" id="PF05193">
    <property type="entry name" value="Peptidase_M16_C"/>
    <property type="match status" value="2"/>
</dbReference>
<keyword evidence="5" id="KW-0645">Protease</keyword>
<dbReference type="PANTHER" id="PTHR11851">
    <property type="entry name" value="METALLOPROTEASE"/>
    <property type="match status" value="1"/>
</dbReference>
<sequence>MNLRLLSTLGLALVTTASFAQQKPATKGTKAATAKTTTLPSGTKLVEKVTKQPGQLVIPYEKYVLPNGLTLIVTEDHSDPLVHVDVTYHVGSAREQIGKSGFAHFFEHMMFQGSDNVGDQMHFKLVTAAGGTLNGTTNTDRTNYFETLPSNQLETGLWLEADRMGFLLDAVSQKKFEIQRSTVKNERGQNYDNRPYGLASEYISKTLYPYGHPYSWLTIGYLEDLDRSNVDDLKNFFLRWYGPNNATLTVGGDVKPAEVVKLAEKYFGSIKRGPAVTPTKLPAPTLTADRYVSYQDNVRFPMLQVVFPTVAHGHADELPLDALAQILGSGKNSLLYKNMVKNQKAVQAQAYQQNSELGGQLAFVALPFPGKGLDSLELIVRSTMAEFEKRGVTDEDLQRFKAQTRAQTVSGLASVSGKVSQLAANQTFFNNPNYITVENKALDALTKADVQRAYDKYLKGKKAVILSVVPKTGDVAPAKPDNYTVDKSGYQDPKDEYAGLKYVKATDSFDRSKQPAAGANPVVKVPALYQETMPNGLKVVGTRNAEIPAVTMRLTIRGGHRLEQTMPEKAGIAALTAAMLNEGSEKYTGEQFSAALDKLGSRISVNADDNETVVSVQSLTANLPATMALLEERLMRPRFDATDFARLKKQQLELIGNFTTQPAVIADLTYNKLLYGTSNIAGVATAGTTASVTSLTLDDVKDFYNKYYAPNVSYLVVVGDVDQKGLTPQLGFLKNWAKKDVSIPADMAGVQPDKTTLYFVNKPGAAQSEIRVGYLTDMKYDATGPYYRAYLANYLLGGAFNSRINLNLRENKGYTYGARSGYAGTQYAGPFTAQAGVRADATAASVKEFMSEITNYGNGISDEELAFLQSSVGQVDALRYETNQQKAGFLARLVEYSLEPSYVQQQSDILKKLTKEDVQASAKKYLPADKMFIVVVGDNKQLPALQELGYPVVELDLEGKPVAAAAPAAAEAPAAVVDEKIKTKDGKGKTKVKTKKG</sequence>
<dbReference type="EMBL" id="FOXS01000004">
    <property type="protein sequence ID" value="SFQ58410.1"/>
    <property type="molecule type" value="Genomic_DNA"/>
</dbReference>
<comment type="similarity">
    <text evidence="1">Belongs to the peptidase M16 family.</text>
</comment>
<dbReference type="InterPro" id="IPR011765">
    <property type="entry name" value="Pept_M16_N"/>
</dbReference>
<dbReference type="GO" id="GO:0008233">
    <property type="term" value="F:peptidase activity"/>
    <property type="evidence" value="ECO:0007669"/>
    <property type="project" value="UniProtKB-KW"/>
</dbReference>
<dbReference type="Proteomes" id="UP000199029">
    <property type="component" value="Unassembled WGS sequence"/>
</dbReference>
<evidence type="ECO:0000313" key="6">
    <source>
        <dbReference type="Proteomes" id="UP000199029"/>
    </source>
</evidence>
<keyword evidence="2" id="KW-0732">Signal</keyword>
<evidence type="ECO:0000313" key="5">
    <source>
        <dbReference type="EMBL" id="SFQ58410.1"/>
    </source>
</evidence>